<gene>
    <name evidence="1" type="ORF">DA075_06555</name>
</gene>
<dbReference type="KEGG" id="mee:DA075_06555"/>
<sequence length="83" mass="9581">MQTVFITRYALSMGIKEVEVVKRDEEDGWVTVKWESGLNGTAGFSKRDYSLTRDDAVVVAEKMKQRKIDSHKRSIKKLEGKKF</sequence>
<keyword evidence="2" id="KW-1185">Reference proteome</keyword>
<evidence type="ECO:0000313" key="1">
    <source>
        <dbReference type="EMBL" id="AWB20625.1"/>
    </source>
</evidence>
<accession>A0A2R4WGG1</accession>
<name>A0A2R4WGG1_9HYPH</name>
<protein>
    <submittedName>
        <fullName evidence="1">Uncharacterized protein</fullName>
    </submittedName>
</protein>
<dbReference type="AlphaFoldDB" id="A0A2R4WGG1"/>
<reference evidence="1 2" key="1">
    <citation type="submission" date="2018-04" db="EMBL/GenBank/DDBJ databases">
        <title>Methylobacterium sp. PR1016A genome.</title>
        <authorList>
            <person name="Park W."/>
        </authorList>
    </citation>
    <scope>NUCLEOTIDE SEQUENCE [LARGE SCALE GENOMIC DNA]</scope>
    <source>
        <strain evidence="1 2">PR1016A</strain>
    </source>
</reference>
<dbReference type="RefSeq" id="WP_099952525.1">
    <property type="nucleotide sequence ID" value="NZ_CP028843.1"/>
</dbReference>
<dbReference type="Proteomes" id="UP000244755">
    <property type="component" value="Chromosome 1"/>
</dbReference>
<proteinExistence type="predicted"/>
<organism evidence="1 2">
    <name type="scientific">Methylobacterium currus</name>
    <dbReference type="NCBI Taxonomy" id="2051553"/>
    <lineage>
        <taxon>Bacteria</taxon>
        <taxon>Pseudomonadati</taxon>
        <taxon>Pseudomonadota</taxon>
        <taxon>Alphaproteobacteria</taxon>
        <taxon>Hyphomicrobiales</taxon>
        <taxon>Methylobacteriaceae</taxon>
        <taxon>Methylobacterium</taxon>
    </lineage>
</organism>
<evidence type="ECO:0000313" key="2">
    <source>
        <dbReference type="Proteomes" id="UP000244755"/>
    </source>
</evidence>
<dbReference type="EMBL" id="CP028843">
    <property type="protein sequence ID" value="AWB20625.1"/>
    <property type="molecule type" value="Genomic_DNA"/>
</dbReference>